<dbReference type="PANTHER" id="PTHR37319:SF1">
    <property type="entry name" value="TRANSPOSASE TN5 DIMERISATION DOMAIN-CONTAINING PROTEIN"/>
    <property type="match status" value="1"/>
</dbReference>
<evidence type="ECO:0000256" key="1">
    <source>
        <dbReference type="SAM" id="MobiDB-lite"/>
    </source>
</evidence>
<gene>
    <name evidence="2" type="ORF">F0U60_42965</name>
</gene>
<name>A0ABY9X439_9BACT</name>
<evidence type="ECO:0000313" key="3">
    <source>
        <dbReference type="Proteomes" id="UP001611383"/>
    </source>
</evidence>
<dbReference type="EMBL" id="CP043494">
    <property type="protein sequence ID" value="WNG50140.1"/>
    <property type="molecule type" value="Genomic_DNA"/>
</dbReference>
<evidence type="ECO:0008006" key="4">
    <source>
        <dbReference type="Google" id="ProtNLM"/>
    </source>
</evidence>
<dbReference type="SUPFAM" id="SSF53098">
    <property type="entry name" value="Ribonuclease H-like"/>
    <property type="match status" value="1"/>
</dbReference>
<evidence type="ECO:0000313" key="2">
    <source>
        <dbReference type="EMBL" id="WNG50140.1"/>
    </source>
</evidence>
<feature type="region of interest" description="Disordered" evidence="1">
    <location>
        <begin position="206"/>
        <end position="229"/>
    </location>
</feature>
<keyword evidence="3" id="KW-1185">Reference proteome</keyword>
<accession>A0ABY9X439</accession>
<dbReference type="InterPro" id="IPR014737">
    <property type="entry name" value="Transposase_Tn5-like_C"/>
</dbReference>
<organism evidence="2 3">
    <name type="scientific">Archangium minus</name>
    <dbReference type="NCBI Taxonomy" id="83450"/>
    <lineage>
        <taxon>Bacteria</taxon>
        <taxon>Pseudomonadati</taxon>
        <taxon>Myxococcota</taxon>
        <taxon>Myxococcia</taxon>
        <taxon>Myxococcales</taxon>
        <taxon>Cystobacterineae</taxon>
        <taxon>Archangiaceae</taxon>
        <taxon>Archangium</taxon>
    </lineage>
</organism>
<sequence length="524" mass="56677">MDAAALYLTYEVLYPAGSFGPQDEVWLRDRLLHTLHLMEGQPGVTLNRLGTSRAERMGAYRMVENEDVSFQRLLEPAAQTVGKAVAQGLAGEVALCVHDRTEVELSHLSMSGVGQVGNPSVRASSCRRRWWCRRTAPPLECWERAPGAPGRAKGQGQEQKAAALRAEGERLVVAGPGGGRRARGRARAAAAHHRRRRRHFRVALPRDRRGLSAAGARRPGQASGGGRGKLWATLEGLPVVGSRPLHVSAQPARADRVARTARDATLSLRYAPSRCCPRAPGWAAGAGVGVLVREEAPPQGQKAVEWLLLSNAPIESEEAAWGAVTAYQKRWGIEELHKALKTGCRLEGRQHEAREHLENLLALTLLTSVKLLRLRTLSRTLPDEPADAVLAPAEVQVLQAMAPQLSPRMPLQGALTLRQALLLIAALGGYMANPQKRPPGWLVLWRGYERLRDYVAGFSLAQFLSAAPRLPSVCNPQPRGRGDIHGTIDQAAPPHASTRSGLPRLPDAAAARGLECPPAQGPHA</sequence>
<reference evidence="2 3" key="1">
    <citation type="submission" date="2019-08" db="EMBL/GenBank/DDBJ databases">
        <title>Archangium and Cystobacter genomes.</title>
        <authorList>
            <person name="Chen I.-C.K."/>
            <person name="Wielgoss S."/>
        </authorList>
    </citation>
    <scope>NUCLEOTIDE SEQUENCE [LARGE SCALE GENOMIC DNA]</scope>
    <source>
        <strain evidence="2 3">Cbm 6</strain>
    </source>
</reference>
<dbReference type="InterPro" id="IPR047768">
    <property type="entry name" value="Tn5p-like"/>
</dbReference>
<proteinExistence type="predicted"/>
<dbReference type="Gene3D" id="1.10.740.10">
    <property type="entry name" value="Transferase Inhibitor Protein From Tn5, Chain"/>
    <property type="match status" value="1"/>
</dbReference>
<dbReference type="Proteomes" id="UP001611383">
    <property type="component" value="Chromosome"/>
</dbReference>
<dbReference type="PANTHER" id="PTHR37319">
    <property type="entry name" value="TRANSPOSASE"/>
    <property type="match status" value="1"/>
</dbReference>
<dbReference type="InterPro" id="IPR012337">
    <property type="entry name" value="RNaseH-like_sf"/>
</dbReference>
<dbReference type="Gene3D" id="3.90.350.10">
    <property type="entry name" value="Transposase Inhibitor Protein From Tn5, Chain A, domain 1"/>
    <property type="match status" value="1"/>
</dbReference>
<protein>
    <recommendedName>
        <fullName evidence="4">Transposase</fullName>
    </recommendedName>
</protein>
<feature type="region of interest" description="Disordered" evidence="1">
    <location>
        <begin position="474"/>
        <end position="504"/>
    </location>
</feature>